<dbReference type="PANTHER" id="PTHR34265">
    <property type="entry name" value="TYPE III PANTOTHENATE KINASE"/>
    <property type="match status" value="1"/>
</dbReference>
<evidence type="ECO:0000256" key="3">
    <source>
        <dbReference type="ARBA" id="ARBA00004496"/>
    </source>
</evidence>
<evidence type="ECO:0000256" key="5">
    <source>
        <dbReference type="ARBA" id="ARBA00011738"/>
    </source>
</evidence>
<keyword evidence="10 16" id="KW-0418">Kinase</keyword>
<organism evidence="17 18">
    <name type="scientific">Candidatus Nitrospira inopinata</name>
    <dbReference type="NCBI Taxonomy" id="1715989"/>
    <lineage>
        <taxon>Bacteria</taxon>
        <taxon>Pseudomonadati</taxon>
        <taxon>Nitrospirota</taxon>
        <taxon>Nitrospiria</taxon>
        <taxon>Nitrospirales</taxon>
        <taxon>Nitrospiraceae</taxon>
        <taxon>Nitrospira</taxon>
    </lineage>
</organism>
<comment type="cofactor">
    <cofactor evidence="2">
        <name>K(+)</name>
        <dbReference type="ChEBI" id="CHEBI:29103"/>
    </cofactor>
</comment>
<feature type="binding site" evidence="16">
    <location>
        <begin position="113"/>
        <end position="116"/>
    </location>
    <ligand>
        <name>substrate</name>
    </ligand>
</feature>
<feature type="binding site" evidence="16">
    <location>
        <position position="106"/>
    </location>
    <ligand>
        <name>substrate</name>
    </ligand>
</feature>
<proteinExistence type="inferred from homology"/>
<keyword evidence="11 16" id="KW-0067">ATP-binding</keyword>
<accession>A0A0S4KWC9</accession>
<keyword evidence="8 16" id="KW-0808">Transferase</keyword>
<dbReference type="GO" id="GO:0046872">
    <property type="term" value="F:metal ion binding"/>
    <property type="evidence" value="ECO:0007669"/>
    <property type="project" value="UniProtKB-KW"/>
</dbReference>
<keyword evidence="12 16" id="KW-0630">Potassium</keyword>
<evidence type="ECO:0000256" key="14">
    <source>
        <dbReference type="ARBA" id="ARBA00038036"/>
    </source>
</evidence>
<feature type="binding site" evidence="16">
    <location>
        <position position="138"/>
    </location>
    <ligand>
        <name>ATP</name>
        <dbReference type="ChEBI" id="CHEBI:30616"/>
    </ligand>
</feature>
<dbReference type="GO" id="GO:0005524">
    <property type="term" value="F:ATP binding"/>
    <property type="evidence" value="ECO:0007669"/>
    <property type="project" value="UniProtKB-UniRule"/>
</dbReference>
<dbReference type="NCBIfam" id="TIGR00671">
    <property type="entry name" value="baf"/>
    <property type="match status" value="1"/>
</dbReference>
<dbReference type="GO" id="GO:0004594">
    <property type="term" value="F:pantothenate kinase activity"/>
    <property type="evidence" value="ECO:0007669"/>
    <property type="project" value="UniProtKB-UniRule"/>
</dbReference>
<name>A0A0S4KWC9_9BACT</name>
<feature type="binding site" evidence="16">
    <location>
        <position position="190"/>
    </location>
    <ligand>
        <name>substrate</name>
    </ligand>
</feature>
<keyword evidence="16" id="KW-0479">Metal-binding</keyword>
<protein>
    <recommendedName>
        <fullName evidence="15 16">Type III pantothenate kinase</fullName>
        <ecNumber evidence="6 16">2.7.1.33</ecNumber>
    </recommendedName>
    <alternativeName>
        <fullName evidence="16">PanK-III</fullName>
    </alternativeName>
    <alternativeName>
        <fullName evidence="16">Pantothenic acid kinase</fullName>
    </alternativeName>
</protein>
<evidence type="ECO:0000256" key="12">
    <source>
        <dbReference type="ARBA" id="ARBA00022958"/>
    </source>
</evidence>
<evidence type="ECO:0000313" key="18">
    <source>
        <dbReference type="Proteomes" id="UP000066284"/>
    </source>
</evidence>
<dbReference type="SUPFAM" id="SSF53067">
    <property type="entry name" value="Actin-like ATPase domain"/>
    <property type="match status" value="2"/>
</dbReference>
<dbReference type="InterPro" id="IPR004619">
    <property type="entry name" value="Type_III_PanK"/>
</dbReference>
<dbReference type="KEGG" id="nio:NITINOP_2542"/>
<dbReference type="NCBIfam" id="NF009848">
    <property type="entry name" value="PRK13318.1-6"/>
    <property type="match status" value="1"/>
</dbReference>
<feature type="binding site" evidence="16">
    <location>
        <begin position="12"/>
        <end position="19"/>
    </location>
    <ligand>
        <name>ATP</name>
        <dbReference type="ChEBI" id="CHEBI:30616"/>
    </ligand>
</feature>
<dbReference type="Pfam" id="PF03309">
    <property type="entry name" value="Pan_kinase"/>
    <property type="match status" value="1"/>
</dbReference>
<dbReference type="InterPro" id="IPR043129">
    <property type="entry name" value="ATPase_NBD"/>
</dbReference>
<dbReference type="EMBL" id="LN885086">
    <property type="protein sequence ID" value="CUQ67514.1"/>
    <property type="molecule type" value="Genomic_DNA"/>
</dbReference>
<evidence type="ECO:0000256" key="1">
    <source>
        <dbReference type="ARBA" id="ARBA00001206"/>
    </source>
</evidence>
<evidence type="ECO:0000256" key="7">
    <source>
        <dbReference type="ARBA" id="ARBA00022490"/>
    </source>
</evidence>
<evidence type="ECO:0000256" key="11">
    <source>
        <dbReference type="ARBA" id="ARBA00022840"/>
    </source>
</evidence>
<dbReference type="Gene3D" id="3.30.420.40">
    <property type="match status" value="2"/>
</dbReference>
<dbReference type="AlphaFoldDB" id="A0A0S4KWC9"/>
<evidence type="ECO:0000256" key="16">
    <source>
        <dbReference type="HAMAP-Rule" id="MF_01274"/>
    </source>
</evidence>
<keyword evidence="18" id="KW-1185">Reference proteome</keyword>
<dbReference type="CDD" id="cd24015">
    <property type="entry name" value="ASKHA_NBD_PanK-III"/>
    <property type="match status" value="1"/>
</dbReference>
<comment type="pathway">
    <text evidence="4 16">Cofactor biosynthesis; coenzyme A biosynthesis; CoA from (R)-pantothenate: step 1/5.</text>
</comment>
<dbReference type="GO" id="GO:0015937">
    <property type="term" value="P:coenzyme A biosynthetic process"/>
    <property type="evidence" value="ECO:0007669"/>
    <property type="project" value="UniProtKB-UniRule"/>
</dbReference>
<evidence type="ECO:0000256" key="4">
    <source>
        <dbReference type="ARBA" id="ARBA00005225"/>
    </source>
</evidence>
<evidence type="ECO:0000256" key="6">
    <source>
        <dbReference type="ARBA" id="ARBA00012102"/>
    </source>
</evidence>
<sequence length="269" mass="28666">MKFMDSMLAAIDIGNTNIVWGIFEGSTIQAHWRLATNPKATADEYGVLCASLLEQKWRPPKRITGAIISSVVPSLTETFVSMVETYFACTPLVVSSDMDTGLTLKYANPKEIGSDRLVNAAAAHHKFQRDLIIVDFGTATTFCAVTQSGDYLGGAIAPGLGIAAEALFTRAAKLSKVELVRPKTVIGTDTASSIQSGLLFGYAGLVDALVKRMEQEMGRPSYVVATGGLASVVAPETSTIQTIEPLLTLEGLALLHQRAQGLPFLSSKN</sequence>
<dbReference type="NCBIfam" id="NF009855">
    <property type="entry name" value="PRK13321.1"/>
    <property type="match status" value="1"/>
</dbReference>
<dbReference type="GO" id="GO:0005737">
    <property type="term" value="C:cytoplasm"/>
    <property type="evidence" value="ECO:0007669"/>
    <property type="project" value="UniProtKB-SubCell"/>
</dbReference>
<comment type="cofactor">
    <cofactor evidence="16">
        <name>NH4(+)</name>
        <dbReference type="ChEBI" id="CHEBI:28938"/>
    </cofactor>
    <cofactor evidence="16">
        <name>K(+)</name>
        <dbReference type="ChEBI" id="CHEBI:29103"/>
    </cofactor>
    <text evidence="16">A monovalent cation. Ammonium or potassium.</text>
</comment>
<reference evidence="18" key="1">
    <citation type="submission" date="2015-09" db="EMBL/GenBank/DDBJ databases">
        <authorList>
            <person name="Daims H."/>
        </authorList>
    </citation>
    <scope>NUCLEOTIDE SEQUENCE [LARGE SCALE GENOMIC DNA]</scope>
</reference>
<comment type="catalytic activity">
    <reaction evidence="1 16">
        <text>(R)-pantothenate + ATP = (R)-4'-phosphopantothenate + ADP + H(+)</text>
        <dbReference type="Rhea" id="RHEA:16373"/>
        <dbReference type="ChEBI" id="CHEBI:10986"/>
        <dbReference type="ChEBI" id="CHEBI:15378"/>
        <dbReference type="ChEBI" id="CHEBI:29032"/>
        <dbReference type="ChEBI" id="CHEBI:30616"/>
        <dbReference type="ChEBI" id="CHEBI:456216"/>
        <dbReference type="EC" id="2.7.1.33"/>
    </reaction>
</comment>
<evidence type="ECO:0000256" key="10">
    <source>
        <dbReference type="ARBA" id="ARBA00022777"/>
    </source>
</evidence>
<keyword evidence="13 16" id="KW-0173">Coenzyme A biosynthesis</keyword>
<dbReference type="EC" id="2.7.1.33" evidence="6 16"/>
<dbReference type="UniPathway" id="UPA00241">
    <property type="reaction ID" value="UER00352"/>
</dbReference>
<dbReference type="STRING" id="1715989.NITINOP_2542"/>
<gene>
    <name evidence="16 17" type="primary">coaX</name>
    <name evidence="17" type="ORF">NITINOP_2542</name>
</gene>
<comment type="subunit">
    <text evidence="5 16">Homodimer.</text>
</comment>
<dbReference type="PANTHER" id="PTHR34265:SF1">
    <property type="entry name" value="TYPE III PANTOTHENATE KINASE"/>
    <property type="match status" value="1"/>
</dbReference>
<feature type="binding site" evidence="16">
    <location>
        <position position="135"/>
    </location>
    <ligand>
        <name>K(+)</name>
        <dbReference type="ChEBI" id="CHEBI:29103"/>
    </ligand>
</feature>
<evidence type="ECO:0000313" key="17">
    <source>
        <dbReference type="EMBL" id="CUQ67514.1"/>
    </source>
</evidence>
<dbReference type="HAMAP" id="MF_01274">
    <property type="entry name" value="Pantothen_kinase_3"/>
    <property type="match status" value="1"/>
</dbReference>
<comment type="subcellular location">
    <subcellularLocation>
        <location evidence="3 16">Cytoplasm</location>
    </subcellularLocation>
</comment>
<evidence type="ECO:0000256" key="8">
    <source>
        <dbReference type="ARBA" id="ARBA00022679"/>
    </source>
</evidence>
<evidence type="ECO:0000256" key="15">
    <source>
        <dbReference type="ARBA" id="ARBA00040883"/>
    </source>
</evidence>
<dbReference type="Proteomes" id="UP000066284">
    <property type="component" value="Chromosome 1"/>
</dbReference>
<evidence type="ECO:0000256" key="2">
    <source>
        <dbReference type="ARBA" id="ARBA00001958"/>
    </source>
</evidence>
<keyword evidence="9 16" id="KW-0547">Nucleotide-binding</keyword>
<evidence type="ECO:0000256" key="13">
    <source>
        <dbReference type="ARBA" id="ARBA00022993"/>
    </source>
</evidence>
<keyword evidence="7 16" id="KW-0963">Cytoplasm</keyword>
<comment type="function">
    <text evidence="16">Catalyzes the phosphorylation of pantothenate (Pan), the first step in CoA biosynthesis.</text>
</comment>
<feature type="active site" description="Proton acceptor" evidence="16">
    <location>
        <position position="115"/>
    </location>
</feature>
<comment type="similarity">
    <text evidence="14 16">Belongs to the type III pantothenate kinase family.</text>
</comment>
<evidence type="ECO:0000256" key="9">
    <source>
        <dbReference type="ARBA" id="ARBA00022741"/>
    </source>
</evidence>